<gene>
    <name evidence="1" type="ORF">SAMN04487926_101334</name>
</gene>
<evidence type="ECO:0000313" key="2">
    <source>
        <dbReference type="Proteomes" id="UP000198900"/>
    </source>
</evidence>
<dbReference type="EMBL" id="FNDI01000001">
    <property type="protein sequence ID" value="SDG94623.1"/>
    <property type="molecule type" value="Genomic_DNA"/>
</dbReference>
<sequence>MKVDRLVVLYEERRDPTGEAPSSAKVLDERQRLAGSVAVSEQAKAKSKAPIRSFVLGFSGLGEKNAKGIGNSVSKQLTAGQKDLAKLLHPDEGASGAKLTWGAYVILHGSGGVSTQNTSPEDVANLLKGVQEKIGKKGWQLKKVCVVGCTLGAKPIDPLTSQPESWVRMCCDALKVPGAMVGGYTVPVYIAYENHPASEDTFGSASLPSLKEKANWGHKLIQEKKPKAINTFDVQDVAVRLTDTSRVAYKVAWRWNDEKHSSEQVDVMKEWYHQ</sequence>
<comment type="caution">
    <text evidence="1">The sequence shown here is derived from an EMBL/GenBank/DDBJ whole genome shotgun (WGS) entry which is preliminary data.</text>
</comment>
<keyword evidence="2" id="KW-1185">Reference proteome</keyword>
<reference evidence="1" key="1">
    <citation type="submission" date="2016-10" db="EMBL/GenBank/DDBJ databases">
        <authorList>
            <person name="Varghese N."/>
            <person name="Submissions S."/>
        </authorList>
    </citation>
    <scope>NUCLEOTIDE SEQUENCE [LARGE SCALE GENOMIC DNA]</scope>
    <source>
        <strain evidence="1">YR281</strain>
    </source>
</reference>
<dbReference type="Proteomes" id="UP000198900">
    <property type="component" value="Unassembled WGS sequence"/>
</dbReference>
<organism evidence="1 2">
    <name type="scientific">Paraburkholderia steynii</name>
    <dbReference type="NCBI Taxonomy" id="1245441"/>
    <lineage>
        <taxon>Bacteria</taxon>
        <taxon>Pseudomonadati</taxon>
        <taxon>Pseudomonadota</taxon>
        <taxon>Betaproteobacteria</taxon>
        <taxon>Burkholderiales</taxon>
        <taxon>Burkholderiaceae</taxon>
        <taxon>Paraburkholderia</taxon>
    </lineage>
</organism>
<evidence type="ECO:0000313" key="1">
    <source>
        <dbReference type="EMBL" id="SDG94623.1"/>
    </source>
</evidence>
<protein>
    <recommendedName>
        <fullName evidence="3">Peptidase C80 domain-containing protein</fullName>
    </recommendedName>
</protein>
<proteinExistence type="predicted"/>
<name>A0A7Z7FFS4_9BURK</name>
<dbReference type="RefSeq" id="WP_091774280.1">
    <property type="nucleotide sequence ID" value="NZ_FNDI01000001.1"/>
</dbReference>
<accession>A0A7Z7FFS4</accession>
<dbReference type="AlphaFoldDB" id="A0A7Z7FFS4"/>
<evidence type="ECO:0008006" key="3">
    <source>
        <dbReference type="Google" id="ProtNLM"/>
    </source>
</evidence>